<protein>
    <submittedName>
        <fullName evidence="2">Uncharacterized protein</fullName>
    </submittedName>
</protein>
<proteinExistence type="predicted"/>
<sequence length="373" mass="40105">MRSIIVLLAGGFAHKALAQIPSQLYERAACNRDNLFRCFIDQRYNEQASDFCSGLEPSTVTVATATATVYETKSTMKLRLKLTIYRTTVVQTGVTLDVAEITETSTATVFTETVPASTTIVTQSVGAVAKRSLAMPPKCMTNGVTYPASRITSACSCIDVPASTVSATHIVSTETVTETNTVFLTPSATTTTVWETISTAATGGITTVTVSPPMVNRLINGDFETGDSSGWQLSPESWHGKMVRWGPDPIAWAYEVTGTASATGTLRQTKLVYLEAGRYEVGFTAPPAKYPMISEYWRTVVVFDIINPVRGTNITAKFTNGAKAMASGGRIIIGGINKQFDVLEDAAGFSEVVMRFVLLPPGGQIDDVYLKKV</sequence>
<evidence type="ECO:0000256" key="1">
    <source>
        <dbReference type="SAM" id="SignalP"/>
    </source>
</evidence>
<feature type="chain" id="PRO_5035461092" evidence="1">
    <location>
        <begin position="19"/>
        <end position="373"/>
    </location>
</feature>
<name>A0A8K0S2Y9_9HYPO</name>
<keyword evidence="1" id="KW-0732">Signal</keyword>
<evidence type="ECO:0000313" key="3">
    <source>
        <dbReference type="Proteomes" id="UP000813427"/>
    </source>
</evidence>
<dbReference type="AlphaFoldDB" id="A0A8K0S2Y9"/>
<reference evidence="2" key="1">
    <citation type="journal article" date="2021" name="Nat. Commun.">
        <title>Genetic determinants of endophytism in the Arabidopsis root mycobiome.</title>
        <authorList>
            <person name="Mesny F."/>
            <person name="Miyauchi S."/>
            <person name="Thiergart T."/>
            <person name="Pickel B."/>
            <person name="Atanasova L."/>
            <person name="Karlsson M."/>
            <person name="Huettel B."/>
            <person name="Barry K.W."/>
            <person name="Haridas S."/>
            <person name="Chen C."/>
            <person name="Bauer D."/>
            <person name="Andreopoulos W."/>
            <person name="Pangilinan J."/>
            <person name="LaButti K."/>
            <person name="Riley R."/>
            <person name="Lipzen A."/>
            <person name="Clum A."/>
            <person name="Drula E."/>
            <person name="Henrissat B."/>
            <person name="Kohler A."/>
            <person name="Grigoriev I.V."/>
            <person name="Martin F.M."/>
            <person name="Hacquard S."/>
        </authorList>
    </citation>
    <scope>NUCLEOTIDE SEQUENCE</scope>
    <source>
        <strain evidence="2">MPI-SDFR-AT-0068</strain>
    </source>
</reference>
<accession>A0A8K0S2Y9</accession>
<evidence type="ECO:0000313" key="2">
    <source>
        <dbReference type="EMBL" id="KAH7256259.1"/>
    </source>
</evidence>
<comment type="caution">
    <text evidence="2">The sequence shown here is derived from an EMBL/GenBank/DDBJ whole genome shotgun (WGS) entry which is preliminary data.</text>
</comment>
<keyword evidence="3" id="KW-1185">Reference proteome</keyword>
<organism evidence="2 3">
    <name type="scientific">Fusarium tricinctum</name>
    <dbReference type="NCBI Taxonomy" id="61284"/>
    <lineage>
        <taxon>Eukaryota</taxon>
        <taxon>Fungi</taxon>
        <taxon>Dikarya</taxon>
        <taxon>Ascomycota</taxon>
        <taxon>Pezizomycotina</taxon>
        <taxon>Sordariomycetes</taxon>
        <taxon>Hypocreomycetidae</taxon>
        <taxon>Hypocreales</taxon>
        <taxon>Nectriaceae</taxon>
        <taxon>Fusarium</taxon>
        <taxon>Fusarium tricinctum species complex</taxon>
    </lineage>
</organism>
<gene>
    <name evidence="2" type="ORF">BKA59DRAFT_521563</name>
</gene>
<dbReference type="Proteomes" id="UP000813427">
    <property type="component" value="Unassembled WGS sequence"/>
</dbReference>
<dbReference type="EMBL" id="JAGPXF010000002">
    <property type="protein sequence ID" value="KAH7256259.1"/>
    <property type="molecule type" value="Genomic_DNA"/>
</dbReference>
<dbReference type="Gene3D" id="2.60.120.260">
    <property type="entry name" value="Galactose-binding domain-like"/>
    <property type="match status" value="1"/>
</dbReference>
<dbReference type="OrthoDB" id="3562088at2759"/>
<feature type="signal peptide" evidence="1">
    <location>
        <begin position="1"/>
        <end position="18"/>
    </location>
</feature>
<feature type="non-terminal residue" evidence="2">
    <location>
        <position position="373"/>
    </location>
</feature>